<accession>A0A2N5J7V7</accession>
<evidence type="ECO:0000313" key="3">
    <source>
        <dbReference type="EMBL" id="PLS30299.1"/>
    </source>
</evidence>
<dbReference type="AlphaFoldDB" id="A0A2N5J7V7"/>
<dbReference type="RefSeq" id="WP_101617839.1">
    <property type="nucleotide sequence ID" value="NZ_NMWU01000036.1"/>
</dbReference>
<dbReference type="InterPro" id="IPR002765">
    <property type="entry name" value="UPF0145_YbjQ-like"/>
</dbReference>
<reference evidence="3 4" key="1">
    <citation type="submission" date="2017-07" db="EMBL/GenBank/DDBJ databases">
        <title>Bifidobacterium novel species.</title>
        <authorList>
            <person name="Lugli G.A."/>
            <person name="Milani C."/>
            <person name="Duranti S."/>
            <person name="Mangifesta M."/>
        </authorList>
    </citation>
    <scope>NUCLEOTIDE SEQUENCE [LARGE SCALE GENOMIC DNA]</scope>
    <source>
        <strain evidence="4">Uis1B</strain>
    </source>
</reference>
<dbReference type="Pfam" id="PF01906">
    <property type="entry name" value="YbjQ_1"/>
    <property type="match status" value="1"/>
</dbReference>
<evidence type="ECO:0000256" key="1">
    <source>
        <dbReference type="ARBA" id="ARBA00010751"/>
    </source>
</evidence>
<keyword evidence="4" id="KW-1185">Reference proteome</keyword>
<dbReference type="Proteomes" id="UP000235050">
    <property type="component" value="Unassembled WGS sequence"/>
</dbReference>
<organism evidence="3 4">
    <name type="scientific">Bifidobacterium margollesii</name>
    <dbReference type="NCBI Taxonomy" id="2020964"/>
    <lineage>
        <taxon>Bacteria</taxon>
        <taxon>Bacillati</taxon>
        <taxon>Actinomycetota</taxon>
        <taxon>Actinomycetes</taxon>
        <taxon>Bifidobacteriales</taxon>
        <taxon>Bifidobacteriaceae</taxon>
        <taxon>Bifidobacterium</taxon>
    </lineage>
</organism>
<dbReference type="PANTHER" id="PTHR34068:SF1">
    <property type="entry name" value="UPF0145 PROTEIN YBJQ"/>
    <property type="match status" value="1"/>
</dbReference>
<dbReference type="OrthoDB" id="9796448at2"/>
<protein>
    <recommendedName>
        <fullName evidence="2">UPF0145 protein Uis1B_1891</fullName>
    </recommendedName>
</protein>
<sequence length="112" mass="11914">MIITTTPSVEGYEITGYYGIVFGEVISGVNLLKDLGAGLRNVFGGRSQGYEDELINARNQALAELERRAADLQAHAVIGVDIDYEVLGQGDMLMVTASGTAVQLAPKSRPSV</sequence>
<name>A0A2N5J7V7_9BIFI</name>
<dbReference type="NCBIfam" id="NF002224">
    <property type="entry name" value="PRK01119.1"/>
    <property type="match status" value="1"/>
</dbReference>
<gene>
    <name evidence="3" type="ORF">Uis1B_1891</name>
</gene>
<dbReference type="Gene3D" id="3.30.110.70">
    <property type="entry name" value="Hypothetical protein apc22750. Chain B"/>
    <property type="match status" value="1"/>
</dbReference>
<evidence type="ECO:0000256" key="2">
    <source>
        <dbReference type="HAMAP-Rule" id="MF_00338"/>
    </source>
</evidence>
<dbReference type="HAMAP" id="MF_00338">
    <property type="entry name" value="UPF0145"/>
    <property type="match status" value="1"/>
</dbReference>
<proteinExistence type="inferred from homology"/>
<dbReference type="InterPro" id="IPR035439">
    <property type="entry name" value="UPF0145_dom_sf"/>
</dbReference>
<dbReference type="SUPFAM" id="SSF117782">
    <property type="entry name" value="YbjQ-like"/>
    <property type="match status" value="1"/>
</dbReference>
<evidence type="ECO:0000313" key="4">
    <source>
        <dbReference type="Proteomes" id="UP000235050"/>
    </source>
</evidence>
<dbReference type="EMBL" id="NMWU01000036">
    <property type="protein sequence ID" value="PLS30299.1"/>
    <property type="molecule type" value="Genomic_DNA"/>
</dbReference>
<comment type="similarity">
    <text evidence="1 2">Belongs to the UPF0145 family.</text>
</comment>
<dbReference type="PANTHER" id="PTHR34068">
    <property type="entry name" value="UPF0145 PROTEIN YBJQ"/>
    <property type="match status" value="1"/>
</dbReference>
<comment type="caution">
    <text evidence="3">The sequence shown here is derived from an EMBL/GenBank/DDBJ whole genome shotgun (WGS) entry which is preliminary data.</text>
</comment>